<organism evidence="2 3">
    <name type="scientific">Liparis tanakae</name>
    <name type="common">Tanaka's snailfish</name>
    <dbReference type="NCBI Taxonomy" id="230148"/>
    <lineage>
        <taxon>Eukaryota</taxon>
        <taxon>Metazoa</taxon>
        <taxon>Chordata</taxon>
        <taxon>Craniata</taxon>
        <taxon>Vertebrata</taxon>
        <taxon>Euteleostomi</taxon>
        <taxon>Actinopterygii</taxon>
        <taxon>Neopterygii</taxon>
        <taxon>Teleostei</taxon>
        <taxon>Neoteleostei</taxon>
        <taxon>Acanthomorphata</taxon>
        <taxon>Eupercaria</taxon>
        <taxon>Perciformes</taxon>
        <taxon>Cottioidei</taxon>
        <taxon>Cottales</taxon>
        <taxon>Liparidae</taxon>
        <taxon>Liparis</taxon>
    </lineage>
</organism>
<evidence type="ECO:0000313" key="3">
    <source>
        <dbReference type="Proteomes" id="UP000314294"/>
    </source>
</evidence>
<name>A0A4Z2ERF0_9TELE</name>
<evidence type="ECO:0000313" key="2">
    <source>
        <dbReference type="EMBL" id="TNN30872.1"/>
    </source>
</evidence>
<reference evidence="2 3" key="1">
    <citation type="submission" date="2019-03" db="EMBL/GenBank/DDBJ databases">
        <title>First draft genome of Liparis tanakae, snailfish: a comprehensive survey of snailfish specific genes.</title>
        <authorList>
            <person name="Kim W."/>
            <person name="Song I."/>
            <person name="Jeong J.-H."/>
            <person name="Kim D."/>
            <person name="Kim S."/>
            <person name="Ryu S."/>
            <person name="Song J.Y."/>
            <person name="Lee S.K."/>
        </authorList>
    </citation>
    <scope>NUCLEOTIDE SEQUENCE [LARGE SCALE GENOMIC DNA]</scope>
    <source>
        <tissue evidence="2">Muscle</tissue>
    </source>
</reference>
<accession>A0A4Z2ERF0</accession>
<gene>
    <name evidence="2" type="ORF">EYF80_058975</name>
</gene>
<protein>
    <submittedName>
        <fullName evidence="2">Uncharacterized protein</fullName>
    </submittedName>
</protein>
<dbReference type="AlphaFoldDB" id="A0A4Z2ERF0"/>
<evidence type="ECO:0000256" key="1">
    <source>
        <dbReference type="SAM" id="MobiDB-lite"/>
    </source>
</evidence>
<comment type="caution">
    <text evidence="2">The sequence shown here is derived from an EMBL/GenBank/DDBJ whole genome shotgun (WGS) entry which is preliminary data.</text>
</comment>
<keyword evidence="3" id="KW-1185">Reference proteome</keyword>
<dbReference type="EMBL" id="SRLO01004032">
    <property type="protein sequence ID" value="TNN30872.1"/>
    <property type="molecule type" value="Genomic_DNA"/>
</dbReference>
<feature type="region of interest" description="Disordered" evidence="1">
    <location>
        <begin position="1"/>
        <end position="22"/>
    </location>
</feature>
<feature type="compositionally biased region" description="Low complexity" evidence="1">
    <location>
        <begin position="8"/>
        <end position="22"/>
    </location>
</feature>
<proteinExistence type="predicted"/>
<dbReference type="Proteomes" id="UP000314294">
    <property type="component" value="Unassembled WGS sequence"/>
</dbReference>
<sequence>MSSRSTGLPASSPPRLLASSPPRLPASICLVLDTQGMSCSALSALIVNVPPPSAFGSVPAGVLAALTPLIRKLGYNTAVPTGGGPRAEDTGKPRRQRTRRLLDGFSFGVWFFTVIFI</sequence>